<dbReference type="EMBL" id="JN116822">
    <property type="protein sequence ID" value="AEV51850.1"/>
    <property type="molecule type" value="Genomic_DNA"/>
</dbReference>
<feature type="region of interest" description="Disordered" evidence="1">
    <location>
        <begin position="60"/>
        <end position="80"/>
    </location>
</feature>
<dbReference type="KEGG" id="vg:11541243"/>
<reference evidence="2 3" key="1">
    <citation type="submission" date="2011-06" db="EMBL/GenBank/DDBJ databases">
        <title>Small but sufficient: a novel Rhodococcus phage RRH1.</title>
        <authorList>
            <person name="Petrovski S."/>
        </authorList>
    </citation>
    <scope>NUCLEOTIDE SEQUENCE [LARGE SCALE GENOMIC DNA]</scope>
</reference>
<dbReference type="GeneID" id="11541243"/>
<evidence type="ECO:0000313" key="2">
    <source>
        <dbReference type="EMBL" id="AEV51850.1"/>
    </source>
</evidence>
<keyword evidence="3" id="KW-1185">Reference proteome</keyword>
<accession>G9FGW1</accession>
<sequence>MSTVRNPRPGIRYDKRGRMIPARSSGVHCEECGIVFALGFLPMDGGRICRECRTARRGDQLRDRARDPALFPTPRHADSP</sequence>
<evidence type="ECO:0000313" key="3">
    <source>
        <dbReference type="Proteomes" id="UP000005428"/>
    </source>
</evidence>
<name>G9FGW1_9CAUD</name>
<dbReference type="RefSeq" id="YP_005087040.1">
    <property type="nucleotide sequence ID" value="NC_016651.1"/>
</dbReference>
<dbReference type="Proteomes" id="UP000005428">
    <property type="component" value="Segment"/>
</dbReference>
<evidence type="ECO:0000256" key="1">
    <source>
        <dbReference type="SAM" id="MobiDB-lite"/>
    </source>
</evidence>
<organism evidence="2 3">
    <name type="scientific">Rhodococcus phage RRH1</name>
    <dbReference type="NCBI Taxonomy" id="1109717"/>
    <lineage>
        <taxon>Viruses</taxon>
        <taxon>Duplodnaviria</taxon>
        <taxon>Heunggongvirae</taxon>
        <taxon>Uroviricota</taxon>
        <taxon>Caudoviricetes</taxon>
        <taxon>Caudoviricetes incertae sedis</taxon>
        <taxon>Edwardsroadvirus</taxon>
        <taxon>Edwardsroadvirus RRH1</taxon>
    </lineage>
</organism>
<protein>
    <submittedName>
        <fullName evidence="2">Uncharacterized protein</fullName>
    </submittedName>
</protein>
<proteinExistence type="predicted"/>